<feature type="transmembrane region" description="Helical" evidence="1">
    <location>
        <begin position="388"/>
        <end position="410"/>
    </location>
</feature>
<keyword evidence="3" id="KW-1185">Reference proteome</keyword>
<keyword evidence="1" id="KW-1133">Transmembrane helix</keyword>
<name>A0A8J8P1Z5_HALGN</name>
<dbReference type="Proteomes" id="UP000785679">
    <property type="component" value="Unassembled WGS sequence"/>
</dbReference>
<reference evidence="2" key="1">
    <citation type="submission" date="2019-06" db="EMBL/GenBank/DDBJ databases">
        <authorList>
            <person name="Zheng W."/>
        </authorList>
    </citation>
    <scope>NUCLEOTIDE SEQUENCE</scope>
    <source>
        <strain evidence="2">QDHG01</strain>
    </source>
</reference>
<feature type="transmembrane region" description="Helical" evidence="1">
    <location>
        <begin position="312"/>
        <end position="336"/>
    </location>
</feature>
<feature type="transmembrane region" description="Helical" evidence="1">
    <location>
        <begin position="539"/>
        <end position="558"/>
    </location>
</feature>
<evidence type="ECO:0000313" key="3">
    <source>
        <dbReference type="Proteomes" id="UP000785679"/>
    </source>
</evidence>
<organism evidence="2 3">
    <name type="scientific">Halteria grandinella</name>
    <dbReference type="NCBI Taxonomy" id="5974"/>
    <lineage>
        <taxon>Eukaryota</taxon>
        <taxon>Sar</taxon>
        <taxon>Alveolata</taxon>
        <taxon>Ciliophora</taxon>
        <taxon>Intramacronucleata</taxon>
        <taxon>Spirotrichea</taxon>
        <taxon>Stichotrichia</taxon>
        <taxon>Sporadotrichida</taxon>
        <taxon>Halteriidae</taxon>
        <taxon>Halteria</taxon>
    </lineage>
</organism>
<comment type="caution">
    <text evidence="2">The sequence shown here is derived from an EMBL/GenBank/DDBJ whole genome shotgun (WGS) entry which is preliminary data.</text>
</comment>
<dbReference type="OrthoDB" id="325501at2759"/>
<keyword evidence="1" id="KW-0472">Membrane</keyword>
<feature type="transmembrane region" description="Helical" evidence="1">
    <location>
        <begin position="214"/>
        <end position="236"/>
    </location>
</feature>
<evidence type="ECO:0008006" key="4">
    <source>
        <dbReference type="Google" id="ProtNLM"/>
    </source>
</evidence>
<accession>A0A8J8P1Z5</accession>
<dbReference type="AlphaFoldDB" id="A0A8J8P1Z5"/>
<evidence type="ECO:0000313" key="2">
    <source>
        <dbReference type="EMBL" id="TNV85408.1"/>
    </source>
</evidence>
<feature type="transmembrane region" description="Helical" evidence="1">
    <location>
        <begin position="468"/>
        <end position="488"/>
    </location>
</feature>
<protein>
    <recommendedName>
        <fullName evidence="4">TRP C-terminal domain-containing protein</fullName>
    </recommendedName>
</protein>
<keyword evidence="1" id="KW-0812">Transmembrane</keyword>
<gene>
    <name evidence="2" type="ORF">FGO68_gene10025</name>
</gene>
<proteinExistence type="predicted"/>
<evidence type="ECO:0000256" key="1">
    <source>
        <dbReference type="SAM" id="Phobius"/>
    </source>
</evidence>
<feature type="transmembrane region" description="Helical" evidence="1">
    <location>
        <begin position="500"/>
        <end position="519"/>
    </location>
</feature>
<dbReference type="EMBL" id="RRYP01001853">
    <property type="protein sequence ID" value="TNV85408.1"/>
    <property type="molecule type" value="Genomic_DNA"/>
</dbReference>
<sequence>MSSCWHICNMSSAQNFAIYNNQTRYLTITQSLIISPPDFYQIICSVYDTGVPAKMRTAIVQIQMLHKGQFQSQLFLEPYIFNFTKHGQFSVDMGYSFDSQLTNQSINSSLLNISVGIPTEENEIQRKQISWQCINISNQSFTIQLEFADVKKITRKDVVRVVFIRPELFYDSENHTFKVSLDKSYIQKHIPLQHQIQPLASVIADRLGFALQSLLFANFALNILMAASMELLWGLINSLQLLVRTPLINLDQFPPLTKKFFISFLTVTNMDLLPSSQLNEYLFGNYVNDEFEQRFTEMGYDSRNAVDNIGSFLYSFGFIGILVGLSKMMISIGRVFKKAMIIKIGERAGQGLVWNSVLRLLIETSLDTMIASLIRIELNGQSQNTIDLAVAISVLLMLWVALAVNFRFIISHKSSDSLLRIEHIFQRFGAFFEGLKTNQRRGPLLYNVILVLRRFAFAFSVIQMGNYTSIQILVFQIISLLILVYLIIQNPFESSRQNKLEIFNELILLLTSAHLIIFTDIHDPSISDDTLDDIYNATGFSLLAVCGLQVAVGGAYIVKDSIHMISLGLQRLRIAYLLSQKAKYCPSNASSELSTEQLFHVESSDNCEKQLFSEQQEAQIELKTKKDMSQFMRDQADLRRDLQILSQHLEKMEGIESKGVIGGKKGRKVIKLIRGEGLAWSKSIQ</sequence>